<organism evidence="1">
    <name type="scientific">uncultured Candidatus Melainabacteria bacterium</name>
    <dbReference type="NCBI Taxonomy" id="2682970"/>
    <lineage>
        <taxon>Bacteria</taxon>
        <taxon>Bacillati</taxon>
        <taxon>Candidatus Melainabacteria</taxon>
        <taxon>environmental samples</taxon>
    </lineage>
</organism>
<proteinExistence type="predicted"/>
<name>A0A650EKC8_9BACT</name>
<protein>
    <submittedName>
        <fullName evidence="1">Uncharacterized protein</fullName>
    </submittedName>
</protein>
<sequence>MTNINFTSTYRIPVTQAGVNAAKKAKLKELIQSYPNGLIGNSKVGNARISVFDSEDATFIAKLKKIGYKVYQKFEGENIPKDEIDIFIKGKLDAREFQQKGRNPEKLSRKVKEQRRFERNYTPTKQPISEEAETPIIPASKVQTKKKYSGVYGELTFTEAEKDIIRKSPNYIKLCNEEGMEFAEAVYFGIEK</sequence>
<accession>A0A650EKC8</accession>
<dbReference type="EMBL" id="MN577570">
    <property type="protein sequence ID" value="QGT49671.1"/>
    <property type="molecule type" value="Genomic_DNA"/>
</dbReference>
<gene>
    <name evidence="1" type="ORF">Melaina855_0580</name>
</gene>
<dbReference type="AlphaFoldDB" id="A0A650EKC8"/>
<reference evidence="1" key="1">
    <citation type="journal article" date="2020" name="J. ISSAAS">
        <title>Lactobacilli and other gastrointestinal microbiota of Peromyscus leucopus, reservoir host for agents of Lyme disease and other zoonoses in North America.</title>
        <authorList>
            <person name="Milovic A."/>
            <person name="Bassam K."/>
            <person name="Shao H."/>
            <person name="Chatzistamou I."/>
            <person name="Tufts D.M."/>
            <person name="Diuk-Wasser M."/>
            <person name="Barbour A.G."/>
        </authorList>
    </citation>
    <scope>NUCLEOTIDE SEQUENCE</scope>
    <source>
        <strain evidence="1">LL20</strain>
    </source>
</reference>
<evidence type="ECO:0000313" key="1">
    <source>
        <dbReference type="EMBL" id="QGT49671.1"/>
    </source>
</evidence>